<dbReference type="EMBL" id="CAVMJV010000001">
    <property type="protein sequence ID" value="CAK5006780.1"/>
    <property type="molecule type" value="Genomic_DNA"/>
</dbReference>
<reference evidence="1" key="1">
    <citation type="submission" date="2023-11" db="EMBL/GenBank/DDBJ databases">
        <authorList>
            <person name="Poullet M."/>
        </authorList>
    </citation>
    <scope>NUCLEOTIDE SEQUENCE</scope>
    <source>
        <strain evidence="1">E1834</strain>
    </source>
</reference>
<organism evidence="1 2">
    <name type="scientific">Meloidogyne enterolobii</name>
    <name type="common">Root-knot nematode worm</name>
    <name type="synonym">Meloidogyne mayaguensis</name>
    <dbReference type="NCBI Taxonomy" id="390850"/>
    <lineage>
        <taxon>Eukaryota</taxon>
        <taxon>Metazoa</taxon>
        <taxon>Ecdysozoa</taxon>
        <taxon>Nematoda</taxon>
        <taxon>Chromadorea</taxon>
        <taxon>Rhabditida</taxon>
        <taxon>Tylenchina</taxon>
        <taxon>Tylenchomorpha</taxon>
        <taxon>Tylenchoidea</taxon>
        <taxon>Meloidogynidae</taxon>
        <taxon>Meloidogyninae</taxon>
        <taxon>Meloidogyne</taxon>
    </lineage>
</organism>
<proteinExistence type="predicted"/>
<keyword evidence="2" id="KW-1185">Reference proteome</keyword>
<evidence type="ECO:0000313" key="2">
    <source>
        <dbReference type="Proteomes" id="UP001497535"/>
    </source>
</evidence>
<evidence type="ECO:0000313" key="1">
    <source>
        <dbReference type="EMBL" id="CAK5006780.1"/>
    </source>
</evidence>
<comment type="caution">
    <text evidence="1">The sequence shown here is derived from an EMBL/GenBank/DDBJ whole genome shotgun (WGS) entry which is preliminary data.</text>
</comment>
<sequence>MVNFVRPNLLGSLDEFKSRFSNIIKCGRAKDASAYDVRRMRRRCHVLFDRLKCVLDWRDYSVLRLFCKYFYFYLIFKRNSLPPKQEYVQIDLYKKYLDFRNLIEERRCASGEVGIRLLYDHLILYRVWTHPYLLVEKMKLEQNKSSQTAIDDFIVDDYVSDTESSDADDIVVMNNPSTSYNKNEFERKSLKRMHNDLKINNSSPSLENWAKDLVSEDDRDNFALSNKLLLLIEIIKKCEKIGDKL</sequence>
<dbReference type="Proteomes" id="UP001497535">
    <property type="component" value="Unassembled WGS sequence"/>
</dbReference>
<accession>A0ACB0XKX4</accession>
<protein>
    <submittedName>
        <fullName evidence="1">Uncharacterized protein</fullName>
    </submittedName>
</protein>
<name>A0ACB0XKX4_MELEN</name>
<gene>
    <name evidence="1" type="ORF">MENTE1834_LOCUS590</name>
</gene>